<comment type="caution">
    <text evidence="1">The sequence shown here is derived from an EMBL/GenBank/DDBJ whole genome shotgun (WGS) entry which is preliminary data.</text>
</comment>
<organism evidence="1 2">
    <name type="scientific">Tilletiaria anomala (strain ATCC 24038 / CBS 436.72 / UBC 951)</name>
    <dbReference type="NCBI Taxonomy" id="1037660"/>
    <lineage>
        <taxon>Eukaryota</taxon>
        <taxon>Fungi</taxon>
        <taxon>Dikarya</taxon>
        <taxon>Basidiomycota</taxon>
        <taxon>Ustilaginomycotina</taxon>
        <taxon>Exobasidiomycetes</taxon>
        <taxon>Georgefischeriales</taxon>
        <taxon>Tilletiariaceae</taxon>
        <taxon>Tilletiaria</taxon>
    </lineage>
</organism>
<gene>
    <name evidence="1" type="ORF">K437DRAFT_5873</name>
</gene>
<reference evidence="1 2" key="1">
    <citation type="submission" date="2014-05" db="EMBL/GenBank/DDBJ databases">
        <title>Draft genome sequence of a rare smut relative, Tilletiaria anomala UBC 951.</title>
        <authorList>
            <consortium name="DOE Joint Genome Institute"/>
            <person name="Toome M."/>
            <person name="Kuo A."/>
            <person name="Henrissat B."/>
            <person name="Lipzen A."/>
            <person name="Tritt A."/>
            <person name="Yoshinaga Y."/>
            <person name="Zane M."/>
            <person name="Barry K."/>
            <person name="Grigoriev I.V."/>
            <person name="Spatafora J.W."/>
            <person name="Aimea M.C."/>
        </authorList>
    </citation>
    <scope>NUCLEOTIDE SEQUENCE [LARGE SCALE GENOMIC DNA]</scope>
    <source>
        <strain evidence="1 2">UBC 951</strain>
    </source>
</reference>
<dbReference type="InParanoid" id="A0A066WIR1"/>
<dbReference type="EMBL" id="JMSN01000010">
    <property type="protein sequence ID" value="KDN52428.1"/>
    <property type="molecule type" value="Genomic_DNA"/>
</dbReference>
<dbReference type="AlphaFoldDB" id="A0A066WIR1"/>
<dbReference type="HOGENOM" id="CLU_1533623_0_0_1"/>
<keyword evidence="2" id="KW-1185">Reference proteome</keyword>
<dbReference type="GeneID" id="25267634"/>
<sequence length="175" mass="19478">MDNASMEYGPIILGKHYDTPLSRMIDNEQRVEGGKDHVTMRSALPLHGRHRPCIPQRLPLPTHHSCSTVLHALLCTSNLNESNHYSCCRSVPLHPCGLLTVSAEGRNTCTQRLNTVSSGWLHHSGERAVRTPVPPSRFLPTLGFRLECLARARESRLSLPPLPSRSSAILNPPKW</sequence>
<evidence type="ECO:0000313" key="1">
    <source>
        <dbReference type="EMBL" id="KDN52428.1"/>
    </source>
</evidence>
<name>A0A066WIR1_TILAU</name>
<protein>
    <submittedName>
        <fullName evidence="1">Uncharacterized protein</fullName>
    </submittedName>
</protein>
<accession>A0A066WIR1</accession>
<dbReference type="RefSeq" id="XP_013245243.1">
    <property type="nucleotide sequence ID" value="XM_013389789.1"/>
</dbReference>
<dbReference type="Proteomes" id="UP000027361">
    <property type="component" value="Unassembled WGS sequence"/>
</dbReference>
<evidence type="ECO:0000313" key="2">
    <source>
        <dbReference type="Proteomes" id="UP000027361"/>
    </source>
</evidence>
<proteinExistence type="predicted"/>